<evidence type="ECO:0000313" key="1">
    <source>
        <dbReference type="EMBL" id="GES96024.1"/>
    </source>
</evidence>
<reference evidence="1" key="1">
    <citation type="submission" date="2019-10" db="EMBL/GenBank/DDBJ databases">
        <title>Conservation and host-specific expression of non-tandemly repeated heterogenous ribosome RNA gene in arbuscular mycorrhizal fungi.</title>
        <authorList>
            <person name="Maeda T."/>
            <person name="Kobayashi Y."/>
            <person name="Nakagawa T."/>
            <person name="Ezawa T."/>
            <person name="Yamaguchi K."/>
            <person name="Bino T."/>
            <person name="Nishimoto Y."/>
            <person name="Shigenobu S."/>
            <person name="Kawaguchi M."/>
        </authorList>
    </citation>
    <scope>NUCLEOTIDE SEQUENCE</scope>
    <source>
        <strain evidence="1">HR1</strain>
    </source>
</reference>
<proteinExistence type="predicted"/>
<protein>
    <submittedName>
        <fullName evidence="1">Uncharacterized protein</fullName>
    </submittedName>
</protein>
<dbReference type="AlphaFoldDB" id="A0A8H3LZJ1"/>
<organism evidence="1 2">
    <name type="scientific">Rhizophagus clarus</name>
    <dbReference type="NCBI Taxonomy" id="94130"/>
    <lineage>
        <taxon>Eukaryota</taxon>
        <taxon>Fungi</taxon>
        <taxon>Fungi incertae sedis</taxon>
        <taxon>Mucoromycota</taxon>
        <taxon>Glomeromycotina</taxon>
        <taxon>Glomeromycetes</taxon>
        <taxon>Glomerales</taxon>
        <taxon>Glomeraceae</taxon>
        <taxon>Rhizophagus</taxon>
    </lineage>
</organism>
<accession>A0A8H3LZJ1</accession>
<dbReference type="EMBL" id="BLAL01000246">
    <property type="protein sequence ID" value="GES96024.1"/>
    <property type="molecule type" value="Genomic_DNA"/>
</dbReference>
<evidence type="ECO:0000313" key="2">
    <source>
        <dbReference type="Proteomes" id="UP000615446"/>
    </source>
</evidence>
<comment type="caution">
    <text evidence="1">The sequence shown here is derived from an EMBL/GenBank/DDBJ whole genome shotgun (WGS) entry which is preliminary data.</text>
</comment>
<dbReference type="Proteomes" id="UP000615446">
    <property type="component" value="Unassembled WGS sequence"/>
</dbReference>
<name>A0A8H3LZJ1_9GLOM</name>
<sequence>MNCFFSSPPEDEEISRNDDFQKCIAAWYGTEYVKLIHEGKEIKILAYFKTKRSVQKPDDMWKFPDEEFKTKLVPAEIKDQTPLKERKTKNIGKRVVMFSYGSGLSSFLSFKIKKSVAELYQIVLNYNIIAIEID</sequence>
<gene>
    <name evidence="1" type="ORF">RCL2_002267100</name>
</gene>